<accession>A0A521DRD6</accession>
<feature type="chain" id="PRO_5021767286" evidence="6">
    <location>
        <begin position="24"/>
        <end position="273"/>
    </location>
</feature>
<feature type="compositionally biased region" description="Basic and acidic residues" evidence="5">
    <location>
        <begin position="132"/>
        <end position="141"/>
    </location>
</feature>
<feature type="compositionally biased region" description="Low complexity" evidence="5">
    <location>
        <begin position="92"/>
        <end position="109"/>
    </location>
</feature>
<organism evidence="8 9">
    <name type="scientific">Ruegeria faecimaris</name>
    <dbReference type="NCBI Taxonomy" id="686389"/>
    <lineage>
        <taxon>Bacteria</taxon>
        <taxon>Pseudomonadati</taxon>
        <taxon>Pseudomonadota</taxon>
        <taxon>Alphaproteobacteria</taxon>
        <taxon>Rhodobacterales</taxon>
        <taxon>Roseobacteraceae</taxon>
        <taxon>Ruegeria</taxon>
    </lineage>
</organism>
<feature type="domain" description="TonB C-terminal" evidence="7">
    <location>
        <begin position="186"/>
        <end position="273"/>
    </location>
</feature>
<keyword evidence="2" id="KW-0812">Transmembrane</keyword>
<keyword evidence="6" id="KW-0732">Signal</keyword>
<dbReference type="GO" id="GO:0016020">
    <property type="term" value="C:membrane"/>
    <property type="evidence" value="ECO:0007669"/>
    <property type="project" value="UniProtKB-SubCell"/>
</dbReference>
<reference evidence="8 9" key="1">
    <citation type="submission" date="2017-05" db="EMBL/GenBank/DDBJ databases">
        <authorList>
            <person name="Varghese N."/>
            <person name="Submissions S."/>
        </authorList>
    </citation>
    <scope>NUCLEOTIDE SEQUENCE [LARGE SCALE GENOMIC DNA]</scope>
    <source>
        <strain evidence="8 9">DSM 28009</strain>
    </source>
</reference>
<evidence type="ECO:0000256" key="1">
    <source>
        <dbReference type="ARBA" id="ARBA00004167"/>
    </source>
</evidence>
<sequence>MITKSRAVVVISVALAVATHGLALLDYWTAEQVQVEGGGEESAAALGSVFKDFVAGTNAPAPASTRKKPAAPHRLQPKARPVKQQRTTSPQTLSPVVSSATAATAVAPSPLRPQDAETPNRQGDAASVSPTEDAKPPEPKKQASNQTATAHGNAKQTGKKGDATGKTTKGAAKVVTSTSALTASGNADASNYAGQIKRKIIRARRKSANIRGAALVAFRIAENGTLQAVGIVRSSGSKRLDQIALAQVKAAAPFPPPPAGVRRDYTFEIIGQQ</sequence>
<proteinExistence type="predicted"/>
<dbReference type="AlphaFoldDB" id="A0A521DRD6"/>
<dbReference type="RefSeq" id="WP_185956702.1">
    <property type="nucleotide sequence ID" value="NZ_FXTE01000007.1"/>
</dbReference>
<feature type="compositionally biased region" description="Basic residues" evidence="5">
    <location>
        <begin position="65"/>
        <end position="83"/>
    </location>
</feature>
<keyword evidence="9" id="KW-1185">Reference proteome</keyword>
<evidence type="ECO:0000256" key="2">
    <source>
        <dbReference type="ARBA" id="ARBA00022692"/>
    </source>
</evidence>
<feature type="signal peptide" evidence="6">
    <location>
        <begin position="1"/>
        <end position="23"/>
    </location>
</feature>
<protein>
    <submittedName>
        <fullName evidence="8">Outer membrane transport energization protein TonB</fullName>
    </submittedName>
</protein>
<dbReference type="InterPro" id="IPR037682">
    <property type="entry name" value="TonB_C"/>
</dbReference>
<evidence type="ECO:0000313" key="9">
    <source>
        <dbReference type="Proteomes" id="UP000319555"/>
    </source>
</evidence>
<dbReference type="NCBIfam" id="TIGR01352">
    <property type="entry name" value="tonB_Cterm"/>
    <property type="match status" value="1"/>
</dbReference>
<dbReference type="Pfam" id="PF13103">
    <property type="entry name" value="TonB_2"/>
    <property type="match status" value="1"/>
</dbReference>
<comment type="subcellular location">
    <subcellularLocation>
        <location evidence="1">Membrane</location>
        <topology evidence="1">Single-pass membrane protein</topology>
    </subcellularLocation>
</comment>
<dbReference type="SUPFAM" id="SSF74653">
    <property type="entry name" value="TolA/TonB C-terminal domain"/>
    <property type="match status" value="1"/>
</dbReference>
<dbReference type="InterPro" id="IPR006260">
    <property type="entry name" value="TonB/TolA_C"/>
</dbReference>
<dbReference type="GO" id="GO:0055085">
    <property type="term" value="P:transmembrane transport"/>
    <property type="evidence" value="ECO:0007669"/>
    <property type="project" value="InterPro"/>
</dbReference>
<keyword evidence="3" id="KW-1133">Transmembrane helix</keyword>
<keyword evidence="4" id="KW-0472">Membrane</keyword>
<feature type="region of interest" description="Disordered" evidence="5">
    <location>
        <begin position="58"/>
        <end position="168"/>
    </location>
</feature>
<dbReference type="PROSITE" id="PS52015">
    <property type="entry name" value="TONB_CTD"/>
    <property type="match status" value="1"/>
</dbReference>
<gene>
    <name evidence="8" type="ORF">SAMN06265380_10771</name>
</gene>
<evidence type="ECO:0000256" key="4">
    <source>
        <dbReference type="ARBA" id="ARBA00023136"/>
    </source>
</evidence>
<evidence type="ECO:0000256" key="3">
    <source>
        <dbReference type="ARBA" id="ARBA00022989"/>
    </source>
</evidence>
<dbReference type="Gene3D" id="3.30.1150.10">
    <property type="match status" value="1"/>
</dbReference>
<evidence type="ECO:0000313" key="8">
    <source>
        <dbReference type="EMBL" id="SMO74162.1"/>
    </source>
</evidence>
<dbReference type="EMBL" id="FXTE01000007">
    <property type="protein sequence ID" value="SMO74162.1"/>
    <property type="molecule type" value="Genomic_DNA"/>
</dbReference>
<evidence type="ECO:0000259" key="7">
    <source>
        <dbReference type="PROSITE" id="PS52015"/>
    </source>
</evidence>
<evidence type="ECO:0000256" key="6">
    <source>
        <dbReference type="SAM" id="SignalP"/>
    </source>
</evidence>
<evidence type="ECO:0000256" key="5">
    <source>
        <dbReference type="SAM" id="MobiDB-lite"/>
    </source>
</evidence>
<dbReference type="Proteomes" id="UP000319555">
    <property type="component" value="Unassembled WGS sequence"/>
</dbReference>
<name>A0A521DRD6_9RHOB</name>